<dbReference type="InterPro" id="IPR002052">
    <property type="entry name" value="DNA_methylase_N6_adenine_CS"/>
</dbReference>
<accession>A0A8S5T307</accession>
<protein>
    <submittedName>
        <fullName evidence="1">Putative methyltransferase</fullName>
    </submittedName>
</protein>
<dbReference type="Gene3D" id="3.40.50.150">
    <property type="entry name" value="Vaccinia Virus protein VP39"/>
    <property type="match status" value="1"/>
</dbReference>
<dbReference type="GO" id="GO:0032259">
    <property type="term" value="P:methylation"/>
    <property type="evidence" value="ECO:0007669"/>
    <property type="project" value="UniProtKB-KW"/>
</dbReference>
<dbReference type="PROSITE" id="PS00092">
    <property type="entry name" value="N6_MTASE"/>
    <property type="match status" value="1"/>
</dbReference>
<dbReference type="GO" id="GO:0008168">
    <property type="term" value="F:methyltransferase activity"/>
    <property type="evidence" value="ECO:0007669"/>
    <property type="project" value="UniProtKB-KW"/>
</dbReference>
<keyword evidence="1" id="KW-0489">Methyltransferase</keyword>
<dbReference type="SUPFAM" id="SSF53335">
    <property type="entry name" value="S-adenosyl-L-methionine-dependent methyltransferases"/>
    <property type="match status" value="1"/>
</dbReference>
<organism evidence="1">
    <name type="scientific">Myoviridae sp. ctqfO1</name>
    <dbReference type="NCBI Taxonomy" id="2827710"/>
    <lineage>
        <taxon>Viruses</taxon>
        <taxon>Duplodnaviria</taxon>
        <taxon>Heunggongvirae</taxon>
        <taxon>Uroviricota</taxon>
        <taxon>Caudoviricetes</taxon>
    </lineage>
</organism>
<dbReference type="InterPro" id="IPR029063">
    <property type="entry name" value="SAM-dependent_MTases_sf"/>
</dbReference>
<dbReference type="GO" id="GO:0003676">
    <property type="term" value="F:nucleic acid binding"/>
    <property type="evidence" value="ECO:0007669"/>
    <property type="project" value="InterPro"/>
</dbReference>
<dbReference type="EMBL" id="BK032734">
    <property type="protein sequence ID" value="DAF57395.1"/>
    <property type="molecule type" value="Genomic_DNA"/>
</dbReference>
<evidence type="ECO:0000313" key="1">
    <source>
        <dbReference type="EMBL" id="DAF57395.1"/>
    </source>
</evidence>
<name>A0A8S5T307_9CAUD</name>
<keyword evidence="1" id="KW-0808">Transferase</keyword>
<reference evidence="1" key="1">
    <citation type="journal article" date="2021" name="Proc. Natl. Acad. Sci. U.S.A.">
        <title>A Catalog of Tens of Thousands of Viruses from Human Metagenomes Reveals Hidden Associations with Chronic Diseases.</title>
        <authorList>
            <person name="Tisza M.J."/>
            <person name="Buck C.B."/>
        </authorList>
    </citation>
    <scope>NUCLEOTIDE SEQUENCE</scope>
    <source>
        <strain evidence="1">CtqfO1</strain>
    </source>
</reference>
<proteinExistence type="predicted"/>
<sequence length="45" mass="5190">MIIENADCVDFFKQIKDESVDLIVCDPPYKITARGNCIKSWISRN</sequence>